<dbReference type="SMART" id="SM00278">
    <property type="entry name" value="HhH1"/>
    <property type="match status" value="1"/>
</dbReference>
<dbReference type="InterPro" id="IPR051675">
    <property type="entry name" value="Endo/Exo/Phosphatase_dom_1"/>
</dbReference>
<dbReference type="GO" id="GO:0006281">
    <property type="term" value="P:DNA repair"/>
    <property type="evidence" value="ECO:0007669"/>
    <property type="project" value="InterPro"/>
</dbReference>
<dbReference type="SUPFAM" id="SSF47781">
    <property type="entry name" value="RuvA domain 2-like"/>
    <property type="match status" value="1"/>
</dbReference>
<accession>A0A368T0Z3</accession>
<protein>
    <submittedName>
        <fullName evidence="3">DNA-binding protein</fullName>
    </submittedName>
</protein>
<keyword evidence="4" id="KW-1185">Reference proteome</keyword>
<sequence>VCVAAALVTCWFLLRSRAEPESAPLPPEAVPSVAAGAAPTAPAAAPSTAAAPAGEIVVHVGGRVKRPGVVTLPAGSRVGDALDAAGGVEGVADTGLLNLARPLVDGEQVLVGVTPSPGDPAAAPAAGPGTGGTAAGVPLDLNTATVEQLDALPGIGPVLAERIVAHRTASGGFRTIEQPQDVTGIGERRFAELRDLVRIAGAAP</sequence>
<evidence type="ECO:0000259" key="2">
    <source>
        <dbReference type="SMART" id="SM00278"/>
    </source>
</evidence>
<feature type="compositionally biased region" description="Low complexity" evidence="1">
    <location>
        <begin position="115"/>
        <end position="127"/>
    </location>
</feature>
<dbReference type="Gene3D" id="1.10.150.320">
    <property type="entry name" value="Photosystem II 12 kDa extrinsic protein"/>
    <property type="match status" value="1"/>
</dbReference>
<dbReference type="Proteomes" id="UP000253318">
    <property type="component" value="Unassembled WGS sequence"/>
</dbReference>
<evidence type="ECO:0000256" key="1">
    <source>
        <dbReference type="SAM" id="MobiDB-lite"/>
    </source>
</evidence>
<dbReference type="Pfam" id="PF10531">
    <property type="entry name" value="SLBB"/>
    <property type="match status" value="1"/>
</dbReference>
<feature type="region of interest" description="Disordered" evidence="1">
    <location>
        <begin position="115"/>
        <end position="136"/>
    </location>
</feature>
<proteinExistence type="predicted"/>
<keyword evidence="3" id="KW-0238">DNA-binding</keyword>
<evidence type="ECO:0000313" key="4">
    <source>
        <dbReference type="Proteomes" id="UP000253318"/>
    </source>
</evidence>
<evidence type="ECO:0000313" key="3">
    <source>
        <dbReference type="EMBL" id="RCV47508.1"/>
    </source>
</evidence>
<dbReference type="InterPro" id="IPR010994">
    <property type="entry name" value="RuvA_2-like"/>
</dbReference>
<dbReference type="GO" id="GO:0015628">
    <property type="term" value="P:protein secretion by the type II secretion system"/>
    <property type="evidence" value="ECO:0007669"/>
    <property type="project" value="TreeGrafter"/>
</dbReference>
<dbReference type="PANTHER" id="PTHR21180:SF32">
    <property type="entry name" value="ENDONUCLEASE_EXONUCLEASE_PHOSPHATASE FAMILY DOMAIN-CONTAINING PROTEIN 1"/>
    <property type="match status" value="1"/>
</dbReference>
<dbReference type="GO" id="GO:0015627">
    <property type="term" value="C:type II protein secretion system complex"/>
    <property type="evidence" value="ECO:0007669"/>
    <property type="project" value="TreeGrafter"/>
</dbReference>
<dbReference type="InterPro" id="IPR019554">
    <property type="entry name" value="Soluble_ligand-bd"/>
</dbReference>
<organism evidence="3 4">
    <name type="scientific">Marinitenerispora sediminis</name>
    <dbReference type="NCBI Taxonomy" id="1931232"/>
    <lineage>
        <taxon>Bacteria</taxon>
        <taxon>Bacillati</taxon>
        <taxon>Actinomycetota</taxon>
        <taxon>Actinomycetes</taxon>
        <taxon>Streptosporangiales</taxon>
        <taxon>Nocardiopsidaceae</taxon>
        <taxon>Marinitenerispora</taxon>
    </lineage>
</organism>
<dbReference type="InterPro" id="IPR003583">
    <property type="entry name" value="Hlx-hairpin-Hlx_DNA-bd_motif"/>
</dbReference>
<dbReference type="OrthoDB" id="9758724at2"/>
<feature type="non-terminal residue" evidence="3">
    <location>
        <position position="1"/>
    </location>
</feature>
<dbReference type="EMBL" id="QEIN01000497">
    <property type="protein sequence ID" value="RCV47508.1"/>
    <property type="molecule type" value="Genomic_DNA"/>
</dbReference>
<gene>
    <name evidence="3" type="ORF">DEF24_27060</name>
</gene>
<dbReference type="Gene3D" id="3.10.560.10">
    <property type="entry name" value="Outer membrane lipoprotein wza domain like"/>
    <property type="match status" value="1"/>
</dbReference>
<dbReference type="Pfam" id="PF12836">
    <property type="entry name" value="HHH_3"/>
    <property type="match status" value="1"/>
</dbReference>
<reference evidence="3 4" key="1">
    <citation type="submission" date="2018-04" db="EMBL/GenBank/DDBJ databases">
        <title>Novel actinobacteria from marine sediment.</title>
        <authorList>
            <person name="Ng Z.Y."/>
            <person name="Tan G.Y.A."/>
        </authorList>
    </citation>
    <scope>NUCLEOTIDE SEQUENCE [LARGE SCALE GENOMIC DNA]</scope>
    <source>
        <strain evidence="3 4">TPS81</strain>
    </source>
</reference>
<dbReference type="GO" id="GO:0003677">
    <property type="term" value="F:DNA binding"/>
    <property type="evidence" value="ECO:0007669"/>
    <property type="project" value="UniProtKB-KW"/>
</dbReference>
<dbReference type="RefSeq" id="WP_147280579.1">
    <property type="nucleotide sequence ID" value="NZ_QEIN01000497.1"/>
</dbReference>
<comment type="caution">
    <text evidence="3">The sequence shown here is derived from an EMBL/GenBank/DDBJ whole genome shotgun (WGS) entry which is preliminary data.</text>
</comment>
<dbReference type="PANTHER" id="PTHR21180">
    <property type="entry name" value="ENDONUCLEASE/EXONUCLEASE/PHOSPHATASE FAMILY DOMAIN-CONTAINING PROTEIN 1"/>
    <property type="match status" value="1"/>
</dbReference>
<dbReference type="AlphaFoldDB" id="A0A368T0Z3"/>
<name>A0A368T0Z3_9ACTN</name>
<feature type="domain" description="Helix-hairpin-helix DNA-binding motif class 1" evidence="2">
    <location>
        <begin position="147"/>
        <end position="166"/>
    </location>
</feature>